<keyword evidence="6 9" id="KW-0811">Translocation</keyword>
<protein>
    <recommendedName>
        <fullName evidence="9">Nuclear pore complex protein Nup85</fullName>
    </recommendedName>
</protein>
<comment type="subunit">
    <text evidence="9">Component of the nuclear pore complex (NPC).</text>
</comment>
<keyword evidence="4 9" id="KW-0509">mRNA transport</keyword>
<comment type="function">
    <text evidence="9">Functions as a component of the nuclear pore complex (NPC).</text>
</comment>
<keyword evidence="3 9" id="KW-0813">Transport</keyword>
<evidence type="ECO:0000256" key="5">
    <source>
        <dbReference type="ARBA" id="ARBA00022927"/>
    </source>
</evidence>
<keyword evidence="7 9" id="KW-0906">Nuclear pore complex</keyword>
<evidence type="ECO:0000256" key="2">
    <source>
        <dbReference type="ARBA" id="ARBA00005573"/>
    </source>
</evidence>
<name>A0AAV6VFI2_9ARAC</name>
<accession>A0AAV6VFI2</accession>
<evidence type="ECO:0000256" key="7">
    <source>
        <dbReference type="ARBA" id="ARBA00023132"/>
    </source>
</evidence>
<dbReference type="GO" id="GO:0006406">
    <property type="term" value="P:mRNA export from nucleus"/>
    <property type="evidence" value="ECO:0007669"/>
    <property type="project" value="TreeGrafter"/>
</dbReference>
<comment type="subcellular location">
    <subcellularLocation>
        <location evidence="1 9">Nucleus</location>
        <location evidence="1 9">Nuclear pore complex</location>
    </subcellularLocation>
</comment>
<evidence type="ECO:0000313" key="10">
    <source>
        <dbReference type="EMBL" id="KAG8194792.1"/>
    </source>
</evidence>
<evidence type="ECO:0000256" key="4">
    <source>
        <dbReference type="ARBA" id="ARBA00022816"/>
    </source>
</evidence>
<dbReference type="GO" id="GO:0031965">
    <property type="term" value="C:nuclear membrane"/>
    <property type="evidence" value="ECO:0007669"/>
    <property type="project" value="UniProtKB-UniRule"/>
</dbReference>
<dbReference type="PANTHER" id="PTHR13373">
    <property type="entry name" value="FROUNT PROTEIN-RELATED"/>
    <property type="match status" value="1"/>
</dbReference>
<dbReference type="InterPro" id="IPR011502">
    <property type="entry name" value="Nucleoporin_Nup85"/>
</dbReference>
<comment type="caution">
    <text evidence="10">The sequence shown here is derived from an EMBL/GenBank/DDBJ whole genome shotgun (WGS) entry which is preliminary data.</text>
</comment>
<evidence type="ECO:0000256" key="1">
    <source>
        <dbReference type="ARBA" id="ARBA00004567"/>
    </source>
</evidence>
<proteinExistence type="inferred from homology"/>
<reference evidence="10 11" key="1">
    <citation type="journal article" date="2022" name="Nat. Ecol. Evol.">
        <title>A masculinizing supergene underlies an exaggerated male reproductive morph in a spider.</title>
        <authorList>
            <person name="Hendrickx F."/>
            <person name="De Corte Z."/>
            <person name="Sonet G."/>
            <person name="Van Belleghem S.M."/>
            <person name="Kostlbacher S."/>
            <person name="Vangestel C."/>
        </authorList>
    </citation>
    <scope>NUCLEOTIDE SEQUENCE [LARGE SCALE GENOMIC DNA]</scope>
    <source>
        <strain evidence="10">W744_W776</strain>
    </source>
</reference>
<dbReference type="GO" id="GO:0017056">
    <property type="term" value="F:structural constituent of nuclear pore"/>
    <property type="evidence" value="ECO:0007669"/>
    <property type="project" value="TreeGrafter"/>
</dbReference>
<evidence type="ECO:0000256" key="8">
    <source>
        <dbReference type="ARBA" id="ARBA00023242"/>
    </source>
</evidence>
<evidence type="ECO:0000256" key="9">
    <source>
        <dbReference type="RuleBase" id="RU365073"/>
    </source>
</evidence>
<dbReference type="PANTHER" id="PTHR13373:SF21">
    <property type="entry name" value="NUCLEAR PORE COMPLEX PROTEIN NUP85"/>
    <property type="match status" value="1"/>
</dbReference>
<keyword evidence="5 9" id="KW-0653">Protein transport</keyword>
<dbReference type="GO" id="GO:0031080">
    <property type="term" value="C:nuclear pore outer ring"/>
    <property type="evidence" value="ECO:0007669"/>
    <property type="project" value="TreeGrafter"/>
</dbReference>
<keyword evidence="8 9" id="KW-0539">Nucleus</keyword>
<dbReference type="Proteomes" id="UP000827092">
    <property type="component" value="Unassembled WGS sequence"/>
</dbReference>
<comment type="similarity">
    <text evidence="2 9">Belongs to the nucleoporin Nup85 family.</text>
</comment>
<keyword evidence="11" id="KW-1185">Reference proteome</keyword>
<dbReference type="GO" id="GO:0006606">
    <property type="term" value="P:protein import into nucleus"/>
    <property type="evidence" value="ECO:0007669"/>
    <property type="project" value="TreeGrafter"/>
</dbReference>
<dbReference type="GO" id="GO:0045893">
    <property type="term" value="P:positive regulation of DNA-templated transcription"/>
    <property type="evidence" value="ECO:0007669"/>
    <property type="project" value="TreeGrafter"/>
</dbReference>
<dbReference type="EMBL" id="JAFNEN010000098">
    <property type="protein sequence ID" value="KAG8194792.1"/>
    <property type="molecule type" value="Genomic_DNA"/>
</dbReference>
<evidence type="ECO:0000256" key="6">
    <source>
        <dbReference type="ARBA" id="ARBA00023010"/>
    </source>
</evidence>
<dbReference type="AlphaFoldDB" id="A0AAV6VFI2"/>
<evidence type="ECO:0000256" key="3">
    <source>
        <dbReference type="ARBA" id="ARBA00022448"/>
    </source>
</evidence>
<sequence length="658" mass="75196">MVNVEAENISNSMAANSLDQPGISTLEINDPILSRGAQAAFSPNNGFITYGVQNGAKAKLPHEPPEYLHEISPKSALYNDYVRKLVHESSGIFLTLNTRICHMQDDTKKRNEIIKVSQRYRSVLVLCTNDLHSAKDEYDDEELTDLIEMFSDIELLWHLLQSLIVDTHSASRVLFKLLTWIKCHFVEVEKKREAILQEDEPYLHKDYWDTIIQFLLQGNVPSARSLLSLHRKSKREDFLSLDDLLRKMPMYGTGSGITLNEFRIRWKHWQEECKTRLGRGEFSSDINLETVCKILCGDHETLSEKSILCENWYHLMISVLLYTDPCISISALGDIARTYYKNVSYPSKNKSNLVDSIILAAMELDVINVINLACSFNDGWWFASHIMDLFMHGNFLESDSKDNFARRYRTFLLNNYADSLFSHGSMWQIGISYLDHCEVKREALEVYLERIPLKTEATARKLIFLAKSRNLDGLVKSIANVMTKKALSSGKLGTALTWVQHSKEVRFADEIADRWMKDYAKHREMKGLEIFKNMGSCMLISDKLTFIGKYCEFHKLHSQHELKSAASLLVSLIASKIAPPKFQALLLLDALPLLESSELILGRQDTYALMGCLEDALQHAKDIFTNADHESIIRLALVRNLARAFVLQTSDSDSEEDM</sequence>
<keyword evidence="9" id="KW-0472">Membrane</keyword>
<evidence type="ECO:0000313" key="11">
    <source>
        <dbReference type="Proteomes" id="UP000827092"/>
    </source>
</evidence>
<dbReference type="Pfam" id="PF07575">
    <property type="entry name" value="Nucleopor_Nup85"/>
    <property type="match status" value="1"/>
</dbReference>
<organism evidence="10 11">
    <name type="scientific">Oedothorax gibbosus</name>
    <dbReference type="NCBI Taxonomy" id="931172"/>
    <lineage>
        <taxon>Eukaryota</taxon>
        <taxon>Metazoa</taxon>
        <taxon>Ecdysozoa</taxon>
        <taxon>Arthropoda</taxon>
        <taxon>Chelicerata</taxon>
        <taxon>Arachnida</taxon>
        <taxon>Araneae</taxon>
        <taxon>Araneomorphae</taxon>
        <taxon>Entelegynae</taxon>
        <taxon>Araneoidea</taxon>
        <taxon>Linyphiidae</taxon>
        <taxon>Erigoninae</taxon>
        <taxon>Oedothorax</taxon>
    </lineage>
</organism>
<gene>
    <name evidence="10" type="ORF">JTE90_017233</name>
</gene>